<evidence type="ECO:0008006" key="3">
    <source>
        <dbReference type="Google" id="ProtNLM"/>
    </source>
</evidence>
<dbReference type="SUPFAM" id="SSF52540">
    <property type="entry name" value="P-loop containing nucleoside triphosphate hydrolases"/>
    <property type="match status" value="1"/>
</dbReference>
<dbReference type="EMBL" id="CAUYUJ010003320">
    <property type="protein sequence ID" value="CAK0804784.1"/>
    <property type="molecule type" value="Genomic_DNA"/>
</dbReference>
<protein>
    <recommendedName>
        <fullName evidence="3">DNA2/NAM7 helicase helicase domain-containing protein</fullName>
    </recommendedName>
</protein>
<feature type="non-terminal residue" evidence="1">
    <location>
        <position position="313"/>
    </location>
</feature>
<dbReference type="Gene3D" id="3.40.50.300">
    <property type="entry name" value="P-loop containing nucleotide triphosphate hydrolases"/>
    <property type="match status" value="1"/>
</dbReference>
<name>A0ABN9QGB9_9DINO</name>
<reference evidence="1" key="1">
    <citation type="submission" date="2023-10" db="EMBL/GenBank/DDBJ databases">
        <authorList>
            <person name="Chen Y."/>
            <person name="Shah S."/>
            <person name="Dougan E. K."/>
            <person name="Thang M."/>
            <person name="Chan C."/>
        </authorList>
    </citation>
    <scope>NUCLEOTIDE SEQUENCE [LARGE SCALE GENOMIC DNA]</scope>
</reference>
<evidence type="ECO:0000313" key="2">
    <source>
        <dbReference type="Proteomes" id="UP001189429"/>
    </source>
</evidence>
<dbReference type="Proteomes" id="UP001189429">
    <property type="component" value="Unassembled WGS sequence"/>
</dbReference>
<evidence type="ECO:0000313" key="1">
    <source>
        <dbReference type="EMBL" id="CAK0804784.1"/>
    </source>
</evidence>
<gene>
    <name evidence="1" type="ORF">PCOR1329_LOCUS11479</name>
</gene>
<sequence length="313" mass="34197">MWAMEWTERDMASGNPNPFMVSKTSPTVDSLAEMTPVWPPAPGAKVSGTDRSCPFGIALAHYDAKKHGPFHDSDATVRRPIPGQPYYRVDRTTKMARFNKVDAAIREFFSARCERAAMWGTALPPIVWALVFRHEDRDNKTSALSVPAQCVAADRLLAASATLERMIDDPDQPGASGRAVEPPLTLQQADESPGCVFQRLLPAPREDHLNRTCDQHRTNEAQRRCVLATQNSLLTLCHGPPRTGKTKVAACIAAAYMSRLASGWGVGCFGGTNGSMDTLAEQIGKNLTEKVKGNTARKMTPVAKYAAEYNIPE</sequence>
<comment type="caution">
    <text evidence="1">The sequence shown here is derived from an EMBL/GenBank/DDBJ whole genome shotgun (WGS) entry which is preliminary data.</text>
</comment>
<organism evidence="1 2">
    <name type="scientific">Prorocentrum cordatum</name>
    <dbReference type="NCBI Taxonomy" id="2364126"/>
    <lineage>
        <taxon>Eukaryota</taxon>
        <taxon>Sar</taxon>
        <taxon>Alveolata</taxon>
        <taxon>Dinophyceae</taxon>
        <taxon>Prorocentrales</taxon>
        <taxon>Prorocentraceae</taxon>
        <taxon>Prorocentrum</taxon>
    </lineage>
</organism>
<accession>A0ABN9QGB9</accession>
<keyword evidence="2" id="KW-1185">Reference proteome</keyword>
<proteinExistence type="predicted"/>
<dbReference type="InterPro" id="IPR027417">
    <property type="entry name" value="P-loop_NTPase"/>
</dbReference>